<dbReference type="HOGENOM" id="CLU_057217_0_2_5"/>
<dbReference type="GO" id="GO:0051082">
    <property type="term" value="F:unfolded protein binding"/>
    <property type="evidence" value="ECO:0007669"/>
    <property type="project" value="TreeGrafter"/>
</dbReference>
<dbReference type="Gene3D" id="2.30.22.10">
    <property type="entry name" value="Head domain of nucleotide exchange factor GrpE"/>
    <property type="match status" value="1"/>
</dbReference>
<comment type="similarity">
    <text evidence="1 4 5">Belongs to the GrpE family.</text>
</comment>
<keyword evidence="4" id="KW-0963">Cytoplasm</keyword>
<dbReference type="PANTHER" id="PTHR21237:SF23">
    <property type="entry name" value="GRPE PROTEIN HOMOLOG, MITOCHONDRIAL"/>
    <property type="match status" value="1"/>
</dbReference>
<keyword evidence="3 4" id="KW-0143">Chaperone</keyword>
<keyword evidence="7" id="KW-0614">Plasmid</keyword>
<gene>
    <name evidence="4" type="primary">grpE</name>
    <name evidence="7" type="ORF">MexAM1_META2pCDS852332R</name>
</gene>
<geneLocation type="plasmid" evidence="7 8">
    <name>megaplasmid</name>
</geneLocation>
<feature type="compositionally biased region" description="Basic and acidic residues" evidence="6">
    <location>
        <begin position="8"/>
        <end position="17"/>
    </location>
</feature>
<dbReference type="HAMAP" id="MF_01151">
    <property type="entry name" value="GrpE"/>
    <property type="match status" value="1"/>
</dbReference>
<evidence type="ECO:0000313" key="7">
    <source>
        <dbReference type="EMBL" id="ACS43717.1"/>
    </source>
</evidence>
<comment type="subunit">
    <text evidence="4">Homodimer.</text>
</comment>
<feature type="region of interest" description="Disordered" evidence="6">
    <location>
        <begin position="1"/>
        <end position="61"/>
    </location>
</feature>
<dbReference type="InterPro" id="IPR000740">
    <property type="entry name" value="GrpE"/>
</dbReference>
<dbReference type="PANTHER" id="PTHR21237">
    <property type="entry name" value="GRPE PROTEIN"/>
    <property type="match status" value="1"/>
</dbReference>
<dbReference type="Gene3D" id="3.90.20.20">
    <property type="match status" value="1"/>
</dbReference>
<dbReference type="InterPro" id="IPR009012">
    <property type="entry name" value="GrpE_head"/>
</dbReference>
<dbReference type="GO" id="GO:0051087">
    <property type="term" value="F:protein-folding chaperone binding"/>
    <property type="evidence" value="ECO:0007669"/>
    <property type="project" value="InterPro"/>
</dbReference>
<dbReference type="AlphaFoldDB" id="C5B5I5"/>
<name>C5B5I5_METEA</name>
<dbReference type="EMBL" id="CP001511">
    <property type="protein sequence ID" value="ACS43717.1"/>
    <property type="molecule type" value="Genomic_DNA"/>
</dbReference>
<evidence type="ECO:0000256" key="6">
    <source>
        <dbReference type="SAM" id="MobiDB-lite"/>
    </source>
</evidence>
<dbReference type="GO" id="GO:0005737">
    <property type="term" value="C:cytoplasm"/>
    <property type="evidence" value="ECO:0007669"/>
    <property type="project" value="UniProtKB-SubCell"/>
</dbReference>
<accession>C5B5I5</accession>
<keyword evidence="8" id="KW-1185">Reference proteome</keyword>
<dbReference type="KEGG" id="mea:Mex_2pCDS852332R"/>
<evidence type="ECO:0000256" key="2">
    <source>
        <dbReference type="ARBA" id="ARBA00023016"/>
    </source>
</evidence>
<dbReference type="Proteomes" id="UP000009081">
    <property type="component" value="Plasmid megaplasmid"/>
</dbReference>
<dbReference type="GO" id="GO:0006457">
    <property type="term" value="P:protein folding"/>
    <property type="evidence" value="ECO:0007669"/>
    <property type="project" value="InterPro"/>
</dbReference>
<reference evidence="7 8" key="1">
    <citation type="journal article" date="2009" name="PLoS ONE">
        <title>Methylobacterium genome sequences: a reference blueprint to investigate microbial metabolism of C1 compounds from natural and industrial sources.</title>
        <authorList>
            <person name="Vuilleumier S."/>
            <person name="Chistoserdova L."/>
            <person name="Lee M.-C."/>
            <person name="Bringel F."/>
            <person name="Lajus A."/>
            <person name="Zhou Y."/>
            <person name="Gourion B."/>
            <person name="Barbe V."/>
            <person name="Chang J."/>
            <person name="Cruveiller S."/>
            <person name="Dossat C."/>
            <person name="Gillett W."/>
            <person name="Gruffaz C."/>
            <person name="Haugen E."/>
            <person name="Hourcade E."/>
            <person name="Levy R."/>
            <person name="Mangenot S."/>
            <person name="Muller E."/>
            <person name="Nadalig T."/>
            <person name="Pagni M."/>
            <person name="Penny C."/>
            <person name="Peyraud R."/>
            <person name="Robinson D.G."/>
            <person name="Roche D."/>
            <person name="Rouy Z."/>
            <person name="Saenampechek C."/>
            <person name="Salvignol G."/>
            <person name="Vallenet D."/>
            <person name="Wu Z."/>
            <person name="Marx C.J."/>
            <person name="Vorholt J.A."/>
            <person name="Olson M.V."/>
            <person name="Kaul R."/>
            <person name="Weissenbach J."/>
            <person name="Medigue C."/>
            <person name="Lidstrom M.E."/>
        </authorList>
    </citation>
    <scope>NUCLEOTIDE SEQUENCE [LARGE SCALE GENOMIC DNA]</scope>
    <source>
        <strain evidence="8">ATCC 14718 / DSM 1338 / JCM 2805 / NCIMB 9133 / AM1</strain>
    </source>
</reference>
<dbReference type="SUPFAM" id="SSF51064">
    <property type="entry name" value="Head domain of nucleotide exchange factor GrpE"/>
    <property type="match status" value="1"/>
</dbReference>
<feature type="compositionally biased region" description="Basic and acidic residues" evidence="6">
    <location>
        <begin position="49"/>
        <end position="61"/>
    </location>
</feature>
<evidence type="ECO:0000256" key="5">
    <source>
        <dbReference type="RuleBase" id="RU004478"/>
    </source>
</evidence>
<evidence type="ECO:0000256" key="3">
    <source>
        <dbReference type="ARBA" id="ARBA00023186"/>
    </source>
</evidence>
<dbReference type="InterPro" id="IPR013805">
    <property type="entry name" value="GrpE_CC"/>
</dbReference>
<evidence type="ECO:0000256" key="4">
    <source>
        <dbReference type="HAMAP-Rule" id="MF_01151"/>
    </source>
</evidence>
<dbReference type="NCBIfam" id="NF010739">
    <property type="entry name" value="PRK14141.1"/>
    <property type="match status" value="1"/>
</dbReference>
<dbReference type="Pfam" id="PF01025">
    <property type="entry name" value="GrpE"/>
    <property type="match status" value="1"/>
</dbReference>
<dbReference type="PRINTS" id="PR00773">
    <property type="entry name" value="GRPEPROTEIN"/>
</dbReference>
<organism evidence="7 8">
    <name type="scientific">Methylorubrum extorquens (strain ATCC 14718 / DSM 1338 / JCM 2805 / NCIMB 9133 / AM1)</name>
    <name type="common">Methylobacterium extorquens</name>
    <dbReference type="NCBI Taxonomy" id="272630"/>
    <lineage>
        <taxon>Bacteria</taxon>
        <taxon>Pseudomonadati</taxon>
        <taxon>Pseudomonadota</taxon>
        <taxon>Alphaproteobacteria</taxon>
        <taxon>Hyphomicrobiales</taxon>
        <taxon>Methylobacteriaceae</taxon>
        <taxon>Methylorubrum</taxon>
    </lineage>
</organism>
<comment type="subcellular location">
    <subcellularLocation>
        <location evidence="4">Cytoplasm</location>
    </subcellularLocation>
</comment>
<proteinExistence type="inferred from homology"/>
<protein>
    <recommendedName>
        <fullName evidence="4">Protein GrpE</fullName>
    </recommendedName>
    <alternativeName>
        <fullName evidence="4">HSP-70 cofactor</fullName>
    </alternativeName>
</protein>
<dbReference type="CDD" id="cd00446">
    <property type="entry name" value="GrpE"/>
    <property type="match status" value="1"/>
</dbReference>
<evidence type="ECO:0000256" key="1">
    <source>
        <dbReference type="ARBA" id="ARBA00009054"/>
    </source>
</evidence>
<dbReference type="GO" id="GO:0000774">
    <property type="term" value="F:adenyl-nucleotide exchange factor activity"/>
    <property type="evidence" value="ECO:0007669"/>
    <property type="project" value="InterPro"/>
</dbReference>
<dbReference type="SUPFAM" id="SSF58014">
    <property type="entry name" value="Coiled-coil domain of nucleotide exchange factor GrpE"/>
    <property type="match status" value="1"/>
</dbReference>
<sequence>MDGGKTQAECRGDHEQLADGINYPDPSGAVRHPEGTVASNSAKIPETSPRSDAESVARDELRSENATLKDRLLRALAETENVRRRGERDLNDMRQYAIGKFAEDLLPVADNLQRALASLPTEAQLDGGAVRGLVDGIALTEKELLRVLQKHGIKRLSPLGERFDPHIHEALFEVSDPAVPDGVVTQVVEPGYSIGARPLRPAKVGVARGGKPLSG</sequence>
<keyword evidence="2 4" id="KW-0346">Stress response</keyword>
<comment type="function">
    <text evidence="4">Participates actively in the response to hyperosmotic and heat shock by preventing the aggregation of stress-denatured proteins, in association with DnaK and GrpE. It is the nucleotide exchange factor for DnaK and may function as a thermosensor. Unfolded proteins bind initially to DnaJ; upon interaction with the DnaJ-bound protein, DnaK hydrolyzes its bound ATP, resulting in the formation of a stable complex. GrpE releases ADP from DnaK; ATP binding to DnaK triggers the release of the substrate protein, thus completing the reaction cycle. Several rounds of ATP-dependent interactions between DnaJ, DnaK and GrpE are required for fully efficient folding.</text>
</comment>
<evidence type="ECO:0000313" key="8">
    <source>
        <dbReference type="Proteomes" id="UP000009081"/>
    </source>
</evidence>
<dbReference type="GO" id="GO:0042803">
    <property type="term" value="F:protein homodimerization activity"/>
    <property type="evidence" value="ECO:0007669"/>
    <property type="project" value="InterPro"/>
</dbReference>